<dbReference type="Pfam" id="PF13641">
    <property type="entry name" value="Glyco_tranf_2_3"/>
    <property type="match status" value="1"/>
</dbReference>
<dbReference type="PANTHER" id="PTHR43630">
    <property type="entry name" value="POLY-BETA-1,6-N-ACETYL-D-GLUCOSAMINE SYNTHASE"/>
    <property type="match status" value="1"/>
</dbReference>
<dbReference type="InterPro" id="IPR029044">
    <property type="entry name" value="Nucleotide-diphossugar_trans"/>
</dbReference>
<feature type="transmembrane region" description="Helical" evidence="4">
    <location>
        <begin position="20"/>
        <end position="43"/>
    </location>
</feature>
<dbReference type="Pfam" id="PF00535">
    <property type="entry name" value="Glycos_transf_2"/>
    <property type="match status" value="1"/>
</dbReference>
<dbReference type="Proteomes" id="UP001501771">
    <property type="component" value="Unassembled WGS sequence"/>
</dbReference>
<sequence length="494" mass="54913">MTPLLADGAVGALSDVMTVVGIGFVVYSVLINTSFLLLTGLALSDLLAYRRRIDFAGYDEWFRDPHPRGVSVLMPAYNESATIVQSVQAMTALRYPDFEVVVIDDGSTDDTVAKVVAEFDMVEVPLVPGGHIPTKGEVRSTWVSRRGAHNLALVVKGNGGKADALNAGINHSRKELVCMVDADSLLDPRALLDVSRPFADDPGRVVAAGGVVRVANGSRVERGRVTDLRMPRSWFARIQVAEYLRAFLIGRAGWSRAGGLLIISGAFGIFRKDVLLEVEGLSTDCIGEDAELVVRIHRMLGDQRRDADVVFVPEPVAWTEVPEDRRVLRKQRRRWHRGLTEIFVRHRAMLFRPRYGVIGLVTMPWFLLFELLAPVVEVAGLAYFLLLMASLAVEHLFLPGWDIVNVPVVVLLLTASILYAVLITLVALLAEEISFRRYRGLPDLFRAMGAAVEENFGYRQINAWWRLGGIIEVLRRSRHDWGDMQRKGFGTTTE</sequence>
<keyword evidence="3" id="KW-0808">Transferase</keyword>
<feature type="domain" description="Glycosyltransferase 2-like" evidence="5">
    <location>
        <begin position="71"/>
        <end position="115"/>
    </location>
</feature>
<keyword evidence="4" id="KW-0472">Membrane</keyword>
<evidence type="ECO:0000313" key="7">
    <source>
        <dbReference type="Proteomes" id="UP001501771"/>
    </source>
</evidence>
<proteinExistence type="inferred from homology"/>
<gene>
    <name evidence="6" type="ORF">GCM10009844_39840</name>
</gene>
<dbReference type="CDD" id="cd06423">
    <property type="entry name" value="CESA_like"/>
    <property type="match status" value="1"/>
</dbReference>
<dbReference type="RefSeq" id="WP_344156647.1">
    <property type="nucleotide sequence ID" value="NZ_BAAAQR010000015.1"/>
</dbReference>
<feature type="transmembrane region" description="Helical" evidence="4">
    <location>
        <begin position="355"/>
        <end position="386"/>
    </location>
</feature>
<dbReference type="SUPFAM" id="SSF53448">
    <property type="entry name" value="Nucleotide-diphospho-sugar transferases"/>
    <property type="match status" value="1"/>
</dbReference>
<keyword evidence="4" id="KW-0812">Transmembrane</keyword>
<evidence type="ECO:0000313" key="6">
    <source>
        <dbReference type="EMBL" id="GAA2154259.1"/>
    </source>
</evidence>
<accession>A0ABN3A5H1</accession>
<evidence type="ECO:0000256" key="4">
    <source>
        <dbReference type="SAM" id="Phobius"/>
    </source>
</evidence>
<reference evidence="6 7" key="1">
    <citation type="journal article" date="2019" name="Int. J. Syst. Evol. Microbiol.">
        <title>The Global Catalogue of Microorganisms (GCM) 10K type strain sequencing project: providing services to taxonomists for standard genome sequencing and annotation.</title>
        <authorList>
            <consortium name="The Broad Institute Genomics Platform"/>
            <consortium name="The Broad Institute Genome Sequencing Center for Infectious Disease"/>
            <person name="Wu L."/>
            <person name="Ma J."/>
        </authorList>
    </citation>
    <scope>NUCLEOTIDE SEQUENCE [LARGE SCALE GENOMIC DNA]</scope>
    <source>
        <strain evidence="6 7">JCM 16022</strain>
    </source>
</reference>
<comment type="similarity">
    <text evidence="1">Belongs to the glycosyltransferase 2 family.</text>
</comment>
<keyword evidence="7" id="KW-1185">Reference proteome</keyword>
<keyword evidence="2" id="KW-0328">Glycosyltransferase</keyword>
<dbReference type="EMBL" id="BAAAQR010000015">
    <property type="protein sequence ID" value="GAA2154259.1"/>
    <property type="molecule type" value="Genomic_DNA"/>
</dbReference>
<evidence type="ECO:0000259" key="5">
    <source>
        <dbReference type="Pfam" id="PF00535"/>
    </source>
</evidence>
<evidence type="ECO:0000256" key="2">
    <source>
        <dbReference type="ARBA" id="ARBA00022676"/>
    </source>
</evidence>
<dbReference type="PANTHER" id="PTHR43630:SF1">
    <property type="entry name" value="POLY-BETA-1,6-N-ACETYL-D-GLUCOSAMINE SYNTHASE"/>
    <property type="match status" value="1"/>
</dbReference>
<comment type="caution">
    <text evidence="6">The sequence shown here is derived from an EMBL/GenBank/DDBJ whole genome shotgun (WGS) entry which is preliminary data.</text>
</comment>
<name>A0ABN3A5H1_9ACTN</name>
<evidence type="ECO:0000256" key="3">
    <source>
        <dbReference type="ARBA" id="ARBA00022679"/>
    </source>
</evidence>
<dbReference type="InterPro" id="IPR001173">
    <property type="entry name" value="Glyco_trans_2-like"/>
</dbReference>
<evidence type="ECO:0000256" key="1">
    <source>
        <dbReference type="ARBA" id="ARBA00006739"/>
    </source>
</evidence>
<protein>
    <submittedName>
        <fullName evidence="6">Glycosyltransferase</fullName>
    </submittedName>
</protein>
<feature type="transmembrane region" description="Helical" evidence="4">
    <location>
        <begin position="406"/>
        <end position="430"/>
    </location>
</feature>
<keyword evidence="4" id="KW-1133">Transmembrane helix</keyword>
<dbReference type="Gene3D" id="3.90.550.10">
    <property type="entry name" value="Spore Coat Polysaccharide Biosynthesis Protein SpsA, Chain A"/>
    <property type="match status" value="1"/>
</dbReference>
<organism evidence="6 7">
    <name type="scientific">Nocardioides koreensis</name>
    <dbReference type="NCBI Taxonomy" id="433651"/>
    <lineage>
        <taxon>Bacteria</taxon>
        <taxon>Bacillati</taxon>
        <taxon>Actinomycetota</taxon>
        <taxon>Actinomycetes</taxon>
        <taxon>Propionibacteriales</taxon>
        <taxon>Nocardioidaceae</taxon>
        <taxon>Nocardioides</taxon>
    </lineage>
</organism>